<evidence type="ECO:0000256" key="2">
    <source>
        <dbReference type="SAM" id="Phobius"/>
    </source>
</evidence>
<gene>
    <name evidence="4" type="ORF">AB0C36_39070</name>
</gene>
<comment type="caution">
    <text evidence="4">The sequence shown here is derived from an EMBL/GenBank/DDBJ whole genome shotgun (WGS) entry which is preliminary data.</text>
</comment>
<sequence length="424" mass="44279">MNEAVDEAAKDADDAALRAEGHAATATPSVARNSATPPTTSVSPDAAALWRAARGPLLLAALILFVVSAIILITGGRDRGELDPRAVDPAGSRALAEILRDEGVAVTLVTSPQALRAAVENAPADTTVLVPFPNRLTAEQIAAAAVLRPARTVLVEPDDGSLETFGLDAHDDGSVDRGALQPRCDLLEALRAGDADVGGTGYQTSVRGAVRCYPASGSPTLVLLPHDGGDAVLLGSGKALRNDRLDERGNASLTMQLLGAHPQLLWYLPEESADGDEGLLSLLPAGWRFGTIQLSAAVILFALYRARRLGPVVTEPLPVVVRAAETAEGRARLYRRGRTVDRAADQLRAAARTRIAARLGTGSGPAATDPAVLVDAVAARTRRAPADIYHLLYGAVPDDENGLVALADQLDLLEDHVKTGARQP</sequence>
<dbReference type="InterPro" id="IPR025646">
    <property type="entry name" value="DUF4350"/>
</dbReference>
<protein>
    <submittedName>
        <fullName evidence="4">DUF4350 domain-containing protein</fullName>
    </submittedName>
</protein>
<evidence type="ECO:0000313" key="4">
    <source>
        <dbReference type="EMBL" id="MEU8139488.1"/>
    </source>
</evidence>
<dbReference type="Proteomes" id="UP001551482">
    <property type="component" value="Unassembled WGS sequence"/>
</dbReference>
<feature type="transmembrane region" description="Helical" evidence="2">
    <location>
        <begin position="57"/>
        <end position="75"/>
    </location>
</feature>
<organism evidence="4 5">
    <name type="scientific">Streptodolium elevatio</name>
    <dbReference type="NCBI Taxonomy" id="3157996"/>
    <lineage>
        <taxon>Bacteria</taxon>
        <taxon>Bacillati</taxon>
        <taxon>Actinomycetota</taxon>
        <taxon>Actinomycetes</taxon>
        <taxon>Kitasatosporales</taxon>
        <taxon>Streptomycetaceae</taxon>
        <taxon>Streptodolium</taxon>
    </lineage>
</organism>
<name>A0ABV3DUR1_9ACTN</name>
<evidence type="ECO:0000256" key="1">
    <source>
        <dbReference type="SAM" id="MobiDB-lite"/>
    </source>
</evidence>
<feature type="domain" description="DUF4350" evidence="3">
    <location>
        <begin position="87"/>
        <end position="258"/>
    </location>
</feature>
<reference evidence="4 5" key="1">
    <citation type="submission" date="2024-06" db="EMBL/GenBank/DDBJ databases">
        <title>The Natural Products Discovery Center: Release of the First 8490 Sequenced Strains for Exploring Actinobacteria Biosynthetic Diversity.</title>
        <authorList>
            <person name="Kalkreuter E."/>
            <person name="Kautsar S.A."/>
            <person name="Yang D."/>
            <person name="Bader C.D."/>
            <person name="Teijaro C.N."/>
            <person name="Fluegel L."/>
            <person name="Davis C.M."/>
            <person name="Simpson J.R."/>
            <person name="Lauterbach L."/>
            <person name="Steele A.D."/>
            <person name="Gui C."/>
            <person name="Meng S."/>
            <person name="Li G."/>
            <person name="Viehrig K."/>
            <person name="Ye F."/>
            <person name="Su P."/>
            <person name="Kiefer A.F."/>
            <person name="Nichols A."/>
            <person name="Cepeda A.J."/>
            <person name="Yan W."/>
            <person name="Fan B."/>
            <person name="Jiang Y."/>
            <person name="Adhikari A."/>
            <person name="Zheng C.-J."/>
            <person name="Schuster L."/>
            <person name="Cowan T.M."/>
            <person name="Smanski M.J."/>
            <person name="Chevrette M.G."/>
            <person name="De Carvalho L.P.S."/>
            <person name="Shen B."/>
        </authorList>
    </citation>
    <scope>NUCLEOTIDE SEQUENCE [LARGE SCALE GENOMIC DNA]</scope>
    <source>
        <strain evidence="4 5">NPDC048946</strain>
    </source>
</reference>
<proteinExistence type="predicted"/>
<keyword evidence="2" id="KW-1133">Transmembrane helix</keyword>
<keyword evidence="2" id="KW-0472">Membrane</keyword>
<evidence type="ECO:0000259" key="3">
    <source>
        <dbReference type="Pfam" id="PF14258"/>
    </source>
</evidence>
<keyword evidence="5" id="KW-1185">Reference proteome</keyword>
<dbReference type="EMBL" id="JBEZFP010000178">
    <property type="protein sequence ID" value="MEU8139488.1"/>
    <property type="molecule type" value="Genomic_DNA"/>
</dbReference>
<feature type="region of interest" description="Disordered" evidence="1">
    <location>
        <begin position="19"/>
        <end position="43"/>
    </location>
</feature>
<dbReference type="RefSeq" id="WP_358363614.1">
    <property type="nucleotide sequence ID" value="NZ_JBEZFP010000178.1"/>
</dbReference>
<keyword evidence="2" id="KW-0812">Transmembrane</keyword>
<evidence type="ECO:0000313" key="5">
    <source>
        <dbReference type="Proteomes" id="UP001551482"/>
    </source>
</evidence>
<feature type="compositionally biased region" description="Polar residues" evidence="1">
    <location>
        <begin position="26"/>
        <end position="43"/>
    </location>
</feature>
<accession>A0ABV3DUR1</accession>
<dbReference type="Pfam" id="PF14258">
    <property type="entry name" value="DUF4350"/>
    <property type="match status" value="1"/>
</dbReference>